<dbReference type="SMART" id="SM00760">
    <property type="entry name" value="Bac_DnaA_C"/>
    <property type="match status" value="1"/>
</dbReference>
<dbReference type="GO" id="GO:0006275">
    <property type="term" value="P:regulation of DNA replication"/>
    <property type="evidence" value="ECO:0007669"/>
    <property type="project" value="UniProtKB-UniRule"/>
</dbReference>
<feature type="binding site" evidence="7">
    <location>
        <position position="154"/>
    </location>
    <ligand>
        <name>ATP</name>
        <dbReference type="ChEBI" id="CHEBI:30616"/>
    </ligand>
</feature>
<dbReference type="AlphaFoldDB" id="A0A521FZ90"/>
<dbReference type="PANTHER" id="PTHR30050:SF2">
    <property type="entry name" value="CHROMOSOMAL REPLICATION INITIATOR PROTEIN DNAA"/>
    <property type="match status" value="1"/>
</dbReference>
<feature type="region of interest" description="Domain IV, binds dsDNA" evidence="7">
    <location>
        <begin position="325"/>
        <end position="450"/>
    </location>
</feature>
<dbReference type="GO" id="GO:0005886">
    <property type="term" value="C:plasma membrane"/>
    <property type="evidence" value="ECO:0007669"/>
    <property type="project" value="TreeGrafter"/>
</dbReference>
<dbReference type="Pfam" id="PF00308">
    <property type="entry name" value="Bac_DnaA"/>
    <property type="match status" value="1"/>
</dbReference>
<evidence type="ECO:0000256" key="4">
    <source>
        <dbReference type="ARBA" id="ARBA00022840"/>
    </source>
</evidence>
<dbReference type="InterPro" id="IPR027417">
    <property type="entry name" value="P-loop_NTPase"/>
</dbReference>
<dbReference type="InterPro" id="IPR001957">
    <property type="entry name" value="Chromosome_initiator_DnaA"/>
</dbReference>
<keyword evidence="1 7" id="KW-0963">Cytoplasm</keyword>
<reference evidence="12" key="1">
    <citation type="submission" date="2017-07" db="EMBL/GenBank/DDBJ databases">
        <title>The cable genome - Insights into the physiology and evolution of filamentous bacteria capable of sulfide oxidation via long distance electron transfer.</title>
        <authorList>
            <person name="Thorup C."/>
            <person name="Bjerg J.T."/>
            <person name="Schreiber L."/>
            <person name="Nielsen L.P."/>
            <person name="Kjeldsen K.U."/>
            <person name="Boesen T."/>
            <person name="Boggild A."/>
            <person name="Meysman F."/>
            <person name="Geelhoed J."/>
            <person name="Schramm A."/>
        </authorList>
    </citation>
    <scope>NUCLEOTIDE SEQUENCE [LARGE SCALE GENOMIC DNA]</scope>
    <source>
        <strain evidence="12">GS</strain>
    </source>
</reference>
<dbReference type="GO" id="GO:0005737">
    <property type="term" value="C:cytoplasm"/>
    <property type="evidence" value="ECO:0007669"/>
    <property type="project" value="UniProtKB-SubCell"/>
</dbReference>
<dbReference type="SUPFAM" id="SSF52540">
    <property type="entry name" value="P-loop containing nucleoside triphosphate hydrolases"/>
    <property type="match status" value="1"/>
</dbReference>
<dbReference type="SUPFAM" id="SSF48295">
    <property type="entry name" value="TrpR-like"/>
    <property type="match status" value="1"/>
</dbReference>
<dbReference type="Pfam" id="PF08299">
    <property type="entry name" value="Bac_DnaA_C"/>
    <property type="match status" value="1"/>
</dbReference>
<evidence type="ECO:0000256" key="8">
    <source>
        <dbReference type="NCBIfam" id="TIGR00362"/>
    </source>
</evidence>
<proteinExistence type="inferred from homology"/>
<dbReference type="GO" id="GO:0008289">
    <property type="term" value="F:lipid binding"/>
    <property type="evidence" value="ECO:0007669"/>
    <property type="project" value="UniProtKB-KW"/>
</dbReference>
<dbReference type="GO" id="GO:0005524">
    <property type="term" value="F:ATP binding"/>
    <property type="evidence" value="ECO:0007669"/>
    <property type="project" value="UniProtKB-UniRule"/>
</dbReference>
<comment type="subunit">
    <text evidence="7">Oligomerizes as a right-handed, spiral filament on DNA at oriC.</text>
</comment>
<dbReference type="Gene3D" id="3.40.50.300">
    <property type="entry name" value="P-loop containing nucleotide triphosphate hydrolases"/>
    <property type="match status" value="1"/>
</dbReference>
<dbReference type="GO" id="GO:0003688">
    <property type="term" value="F:DNA replication origin binding"/>
    <property type="evidence" value="ECO:0007669"/>
    <property type="project" value="UniProtKB-UniRule"/>
</dbReference>
<keyword evidence="5 7" id="KW-0446">Lipid-binding</keyword>
<dbReference type="Pfam" id="PF11638">
    <property type="entry name" value="DnaA_N"/>
    <property type="match status" value="1"/>
</dbReference>
<accession>A0A521FZ90</accession>
<protein>
    <recommendedName>
        <fullName evidence="7 8">Chromosomal replication initiator protein DnaA</fullName>
    </recommendedName>
</protein>
<keyword evidence="13" id="KW-1185">Reference proteome</keyword>
<feature type="binding site" evidence="7">
    <location>
        <position position="155"/>
    </location>
    <ligand>
        <name>ATP</name>
        <dbReference type="ChEBI" id="CHEBI:30616"/>
    </ligand>
</feature>
<feature type="domain" description="Chromosomal replication initiator DnaA C-terminal" evidence="11">
    <location>
        <begin position="355"/>
        <end position="423"/>
    </location>
</feature>
<evidence type="ECO:0000256" key="2">
    <source>
        <dbReference type="ARBA" id="ARBA00022705"/>
    </source>
</evidence>
<sequence>MLWNTVKKTLCAALPESEYSLWIQPIVCVRETSQVLEIACPDRFFCAWIKDRYLKLIEASLGSLTGSPPAISLTVSATVAPVPQPEQNGSGQLRLPGLPRFKATVRSLHPGYTFEQFMVGDSNLMARAACRAIADADPAFGNSLFLTSSTGLGKSHLTQAVVHQVMNSAPQTRMHYLTAQQFSAEMVKCIRENTMEQFSGKFIQGCDLLLVEDVHTLSGKTKTQEELNNILDYLIKAGKRVILTSAVAPRSLNGVDEDFRSRMTSGLVTDIKAPEYNTRAAIIRHKAAGSRLPLADEHIHLLAEHLQGDIRRIENAVLGLRAKASLYNAPLDTDMVREVLEGLVSLDLSNRKNLSGESIRELVSSQFRVSIDELVSRSRKRNVTFPRQIAMYLTRKYTEQSLANIGNLYQRDHSTVLYAIKTVSRDIVQKSSVRQQVEMLTDKLSTPDAN</sequence>
<dbReference type="HAMAP" id="MF_00377">
    <property type="entry name" value="DnaA_bact"/>
    <property type="match status" value="1"/>
</dbReference>
<evidence type="ECO:0000256" key="3">
    <source>
        <dbReference type="ARBA" id="ARBA00022741"/>
    </source>
</evidence>
<dbReference type="Gene3D" id="3.30.300.180">
    <property type="match status" value="1"/>
</dbReference>
<evidence type="ECO:0000256" key="9">
    <source>
        <dbReference type="RuleBase" id="RU000577"/>
    </source>
</evidence>
<dbReference type="InterPro" id="IPR010921">
    <property type="entry name" value="Trp_repressor/repl_initiator"/>
</dbReference>
<feature type="region of interest" description="Domain I, interacts with DnaA modulators" evidence="7">
    <location>
        <begin position="1"/>
        <end position="78"/>
    </location>
</feature>
<keyword evidence="3 7" id="KW-0547">Nucleotide-binding</keyword>
<evidence type="ECO:0000256" key="6">
    <source>
        <dbReference type="ARBA" id="ARBA00023125"/>
    </source>
</evidence>
<dbReference type="NCBIfam" id="TIGR00362">
    <property type="entry name" value="DnaA"/>
    <property type="match status" value="1"/>
</dbReference>
<evidence type="ECO:0000259" key="11">
    <source>
        <dbReference type="SMART" id="SM00760"/>
    </source>
</evidence>
<evidence type="ECO:0000313" key="12">
    <source>
        <dbReference type="EMBL" id="TAA74076.1"/>
    </source>
</evidence>
<comment type="similarity">
    <text evidence="7 10">Belongs to the DnaA family.</text>
</comment>
<dbReference type="PRINTS" id="PR00051">
    <property type="entry name" value="DNAA"/>
</dbReference>
<dbReference type="Gene3D" id="1.10.8.60">
    <property type="match status" value="1"/>
</dbReference>
<evidence type="ECO:0000256" key="7">
    <source>
        <dbReference type="HAMAP-Rule" id="MF_00377"/>
    </source>
</evidence>
<keyword evidence="2 7" id="KW-0235">DNA replication</keyword>
<organism evidence="12 13">
    <name type="scientific">Candidatus Electronema aureum</name>
    <dbReference type="NCBI Taxonomy" id="2005002"/>
    <lineage>
        <taxon>Bacteria</taxon>
        <taxon>Pseudomonadati</taxon>
        <taxon>Thermodesulfobacteriota</taxon>
        <taxon>Desulfobulbia</taxon>
        <taxon>Desulfobulbales</taxon>
        <taxon>Desulfobulbaceae</taxon>
        <taxon>Candidatus Electronema</taxon>
    </lineage>
</organism>
<evidence type="ECO:0000313" key="13">
    <source>
        <dbReference type="Proteomes" id="UP000316238"/>
    </source>
</evidence>
<dbReference type="InterPro" id="IPR020591">
    <property type="entry name" value="Chromosome_initiator_DnaA-like"/>
</dbReference>
<dbReference type="PANTHER" id="PTHR30050">
    <property type="entry name" value="CHROMOSOMAL REPLICATION INITIATOR PROTEIN DNAA"/>
    <property type="match status" value="1"/>
</dbReference>
<gene>
    <name evidence="7" type="primary">dnaA</name>
    <name evidence="12" type="ORF">CDV28_1402</name>
</gene>
<dbReference type="CDD" id="cd06571">
    <property type="entry name" value="Bac_DnaA_C"/>
    <property type="match status" value="1"/>
</dbReference>
<evidence type="ECO:0000256" key="1">
    <source>
        <dbReference type="ARBA" id="ARBA00022490"/>
    </source>
</evidence>
<dbReference type="InterPro" id="IPR024633">
    <property type="entry name" value="DnaA_N_dom"/>
</dbReference>
<dbReference type="InterPro" id="IPR013159">
    <property type="entry name" value="DnaA_C"/>
</dbReference>
<comment type="domain">
    <text evidence="7">Domain I is involved in oligomerization and binding regulators, domain II is flexibile and of varying length in different bacteria, domain III forms the AAA+ region, while domain IV binds dsDNA.</text>
</comment>
<dbReference type="InterPro" id="IPR038454">
    <property type="entry name" value="DnaA_N_sf"/>
</dbReference>
<dbReference type="InterPro" id="IPR013317">
    <property type="entry name" value="DnaA_dom"/>
</dbReference>
<comment type="caution">
    <text evidence="12">The sequence shown here is derived from an EMBL/GenBank/DDBJ whole genome shotgun (WGS) entry which is preliminary data.</text>
</comment>
<comment type="caution">
    <text evidence="7">Lacks conserved residue(s) required for the propagation of feature annotation.</text>
</comment>
<dbReference type="EMBL" id="NQJD01000040">
    <property type="protein sequence ID" value="TAA74076.1"/>
    <property type="molecule type" value="Genomic_DNA"/>
</dbReference>
<comment type="function">
    <text evidence="7 9">Plays an essential role in the initiation and regulation of chromosomal replication. ATP-DnaA binds to the origin of replication (oriC) to initiate formation of the DNA replication initiation complex once per cell cycle. Binds the DnaA box (a 9 base pair repeat at the origin) and separates the double-stranded (ds)DNA. Forms a right-handed helical filament on oriC DNA; dsDNA binds to the exterior of the filament while single-stranded (ss)DNA is stabiized in the filament's interior. The ATP-DnaA-oriC complex binds and stabilizes one strand of the AT-rich DNA unwinding element (DUE), permitting loading of DNA polymerase. After initiation quickly degrades to an ADP-DnaA complex that is not apt for DNA replication. Binds acidic phospholipids.</text>
</comment>
<evidence type="ECO:0000256" key="10">
    <source>
        <dbReference type="RuleBase" id="RU004227"/>
    </source>
</evidence>
<name>A0A521FZ90_9BACT</name>
<keyword evidence="4 7" id="KW-0067">ATP-binding</keyword>
<feature type="binding site" evidence="7">
    <location>
        <position position="151"/>
    </location>
    <ligand>
        <name>ATP</name>
        <dbReference type="ChEBI" id="CHEBI:30616"/>
    </ligand>
</feature>
<dbReference type="Proteomes" id="UP000316238">
    <property type="component" value="Unassembled WGS sequence"/>
</dbReference>
<comment type="subcellular location">
    <subcellularLocation>
        <location evidence="7">Cytoplasm</location>
    </subcellularLocation>
</comment>
<dbReference type="GO" id="GO:0006270">
    <property type="term" value="P:DNA replication initiation"/>
    <property type="evidence" value="ECO:0007669"/>
    <property type="project" value="UniProtKB-UniRule"/>
</dbReference>
<dbReference type="Gene3D" id="1.10.1750.10">
    <property type="match status" value="1"/>
</dbReference>
<feature type="binding site" evidence="7">
    <location>
        <position position="153"/>
    </location>
    <ligand>
        <name>ATP</name>
        <dbReference type="ChEBI" id="CHEBI:30616"/>
    </ligand>
</feature>
<keyword evidence="6 7" id="KW-0238">DNA-binding</keyword>
<evidence type="ECO:0000256" key="5">
    <source>
        <dbReference type="ARBA" id="ARBA00023121"/>
    </source>
</evidence>